<sequence>MTQKVNQFKGQKKKKSIPPSRHGKQLIIRKGKKNLKPNKVTQDMDTDRELSKFINNCNEVKAATAANKEGGQLSIVKAGPESSNGGKKK</sequence>
<protein>
    <submittedName>
        <fullName evidence="2">Uncharacterized protein</fullName>
    </submittedName>
</protein>
<organism evidence="2 3">
    <name type="scientific">Papaver somniferum</name>
    <name type="common">Opium poppy</name>
    <dbReference type="NCBI Taxonomy" id="3469"/>
    <lineage>
        <taxon>Eukaryota</taxon>
        <taxon>Viridiplantae</taxon>
        <taxon>Streptophyta</taxon>
        <taxon>Embryophyta</taxon>
        <taxon>Tracheophyta</taxon>
        <taxon>Spermatophyta</taxon>
        <taxon>Magnoliopsida</taxon>
        <taxon>Ranunculales</taxon>
        <taxon>Papaveraceae</taxon>
        <taxon>Papaveroideae</taxon>
        <taxon>Papaver</taxon>
    </lineage>
</organism>
<dbReference type="OMA" id="CNETKAA"/>
<feature type="region of interest" description="Disordered" evidence="1">
    <location>
        <begin position="1"/>
        <end position="44"/>
    </location>
</feature>
<proteinExistence type="predicted"/>
<reference evidence="2 3" key="1">
    <citation type="journal article" date="2018" name="Science">
        <title>The opium poppy genome and morphinan production.</title>
        <authorList>
            <person name="Guo L."/>
            <person name="Winzer T."/>
            <person name="Yang X."/>
            <person name="Li Y."/>
            <person name="Ning Z."/>
            <person name="He Z."/>
            <person name="Teodor R."/>
            <person name="Lu Y."/>
            <person name="Bowser T.A."/>
            <person name="Graham I.A."/>
            <person name="Ye K."/>
        </authorList>
    </citation>
    <scope>NUCLEOTIDE SEQUENCE [LARGE SCALE GENOMIC DNA]</scope>
    <source>
        <strain evidence="3">cv. HN1</strain>
        <tissue evidence="2">Leaves</tissue>
    </source>
</reference>
<gene>
    <name evidence="2" type="ORF">C5167_034023</name>
</gene>
<dbReference type="InterPro" id="IPR019034">
    <property type="entry name" value="UPF0390"/>
</dbReference>
<feature type="region of interest" description="Disordered" evidence="1">
    <location>
        <begin position="68"/>
        <end position="89"/>
    </location>
</feature>
<dbReference type="EMBL" id="CM010721">
    <property type="protein sequence ID" value="RZC70868.1"/>
    <property type="molecule type" value="Genomic_DNA"/>
</dbReference>
<dbReference type="PANTHER" id="PTHR36769:SF1">
    <property type="entry name" value="2,3-BISPHOSPHOGLYCERATE-DEPENDENT PHOSPHOGLYCERATE MUTASE"/>
    <property type="match status" value="1"/>
</dbReference>
<accession>A0A4Y7KFQ6</accession>
<evidence type="ECO:0000313" key="2">
    <source>
        <dbReference type="EMBL" id="RZC70868.1"/>
    </source>
</evidence>
<dbReference type="PANTHER" id="PTHR36769">
    <property type="entry name" value="2,3-BISPHOSPHOGLYCERATE-DEPENDENT PHOSPHOGLYCERATE MUTASE"/>
    <property type="match status" value="1"/>
</dbReference>
<dbReference type="Proteomes" id="UP000316621">
    <property type="component" value="Chromosome 7"/>
</dbReference>
<name>A0A4Y7KFQ6_PAPSO</name>
<evidence type="ECO:0000256" key="1">
    <source>
        <dbReference type="SAM" id="MobiDB-lite"/>
    </source>
</evidence>
<keyword evidence="3" id="KW-1185">Reference proteome</keyword>
<dbReference type="Pfam" id="PF09495">
    <property type="entry name" value="DUF2462"/>
    <property type="match status" value="1"/>
</dbReference>
<feature type="compositionally biased region" description="Basic residues" evidence="1">
    <location>
        <begin position="10"/>
        <end position="36"/>
    </location>
</feature>
<dbReference type="OrthoDB" id="511222at2759"/>
<dbReference type="Gramene" id="RZC70868">
    <property type="protein sequence ID" value="RZC70868"/>
    <property type="gene ID" value="C5167_034023"/>
</dbReference>
<dbReference type="AlphaFoldDB" id="A0A4Y7KFQ6"/>
<evidence type="ECO:0000313" key="3">
    <source>
        <dbReference type="Proteomes" id="UP000316621"/>
    </source>
</evidence>